<gene>
    <name evidence="2" type="ORF">TGAM01_v205566</name>
</gene>
<dbReference type="Proteomes" id="UP000054821">
    <property type="component" value="Unassembled WGS sequence"/>
</dbReference>
<dbReference type="GeneID" id="29982969"/>
<accession>A0A2P4ZN03</accession>
<feature type="region of interest" description="Disordered" evidence="1">
    <location>
        <begin position="1"/>
        <end position="25"/>
    </location>
</feature>
<proteinExistence type="predicted"/>
<evidence type="ECO:0000256" key="1">
    <source>
        <dbReference type="SAM" id="MobiDB-lite"/>
    </source>
</evidence>
<dbReference type="EMBL" id="JPDN02000017">
    <property type="protein sequence ID" value="PON25681.1"/>
    <property type="molecule type" value="Genomic_DNA"/>
</dbReference>
<dbReference type="AlphaFoldDB" id="A0A2P4ZN03"/>
<evidence type="ECO:0000313" key="3">
    <source>
        <dbReference type="Proteomes" id="UP000054821"/>
    </source>
</evidence>
<sequence>MGFYPIEPSEMSGETPRHRSNLSWAASSGRGWRPARLIDPGHWPCRQDAPFAVRIATGHVGMLPVSLAFALVPIMCDPCGPQSARHPSMIWKPQGLQPTVASPWLESRPGYRASGPLLTQLWPVVLPLAS</sequence>
<name>A0A2P4ZN03_9HYPO</name>
<comment type="caution">
    <text evidence="2">The sequence shown here is derived from an EMBL/GenBank/DDBJ whole genome shotgun (WGS) entry which is preliminary data.</text>
</comment>
<evidence type="ECO:0000313" key="2">
    <source>
        <dbReference type="EMBL" id="PON25681.1"/>
    </source>
</evidence>
<keyword evidence="3" id="KW-1185">Reference proteome</keyword>
<protein>
    <submittedName>
        <fullName evidence="2">Uncharacterized protein</fullName>
    </submittedName>
</protein>
<organism evidence="2 3">
    <name type="scientific">Trichoderma gamsii</name>
    <dbReference type="NCBI Taxonomy" id="398673"/>
    <lineage>
        <taxon>Eukaryota</taxon>
        <taxon>Fungi</taxon>
        <taxon>Dikarya</taxon>
        <taxon>Ascomycota</taxon>
        <taxon>Pezizomycotina</taxon>
        <taxon>Sordariomycetes</taxon>
        <taxon>Hypocreomycetidae</taxon>
        <taxon>Hypocreales</taxon>
        <taxon>Hypocreaceae</taxon>
        <taxon>Trichoderma</taxon>
    </lineage>
</organism>
<reference evidence="2 3" key="1">
    <citation type="journal article" date="2016" name="Genome Announc.">
        <title>Draft Whole-Genome Sequence of Trichoderma gamsii T6085, a Promising Biocontrol Agent of Fusarium Head Blight on Wheat.</title>
        <authorList>
            <person name="Baroncelli R."/>
            <person name="Zapparata A."/>
            <person name="Piaggeschi G."/>
            <person name="Sarrocco S."/>
            <person name="Vannacci G."/>
        </authorList>
    </citation>
    <scope>NUCLEOTIDE SEQUENCE [LARGE SCALE GENOMIC DNA]</scope>
    <source>
        <strain evidence="2 3">T6085</strain>
    </source>
</reference>
<dbReference type="RefSeq" id="XP_018664003.1">
    <property type="nucleotide sequence ID" value="XM_018802886.1"/>
</dbReference>